<name>A0AAW1Q5X4_9CHLO</name>
<protein>
    <submittedName>
        <fullName evidence="1">Uncharacterized protein</fullName>
    </submittedName>
</protein>
<reference evidence="1 2" key="1">
    <citation type="journal article" date="2024" name="Nat. Commun.">
        <title>Phylogenomics reveals the evolutionary origins of lichenization in chlorophyte algae.</title>
        <authorList>
            <person name="Puginier C."/>
            <person name="Libourel C."/>
            <person name="Otte J."/>
            <person name="Skaloud P."/>
            <person name="Haon M."/>
            <person name="Grisel S."/>
            <person name="Petersen M."/>
            <person name="Berrin J.G."/>
            <person name="Delaux P.M."/>
            <person name="Dal Grande F."/>
            <person name="Keller J."/>
        </authorList>
    </citation>
    <scope>NUCLEOTIDE SEQUENCE [LARGE SCALE GENOMIC DNA]</scope>
    <source>
        <strain evidence="1 2">SAG 2145</strain>
    </source>
</reference>
<evidence type="ECO:0000313" key="1">
    <source>
        <dbReference type="EMBL" id="KAK9816275.1"/>
    </source>
</evidence>
<evidence type="ECO:0000313" key="2">
    <source>
        <dbReference type="Proteomes" id="UP001438707"/>
    </source>
</evidence>
<proteinExistence type="predicted"/>
<dbReference type="Proteomes" id="UP001438707">
    <property type="component" value="Unassembled WGS sequence"/>
</dbReference>
<keyword evidence="2" id="KW-1185">Reference proteome</keyword>
<comment type="caution">
    <text evidence="1">The sequence shown here is derived from an EMBL/GenBank/DDBJ whole genome shotgun (WGS) entry which is preliminary data.</text>
</comment>
<accession>A0AAW1Q5X4</accession>
<gene>
    <name evidence="1" type="ORF">WJX74_010078</name>
</gene>
<dbReference type="EMBL" id="JALJOS010000082">
    <property type="protein sequence ID" value="KAK9816275.1"/>
    <property type="molecule type" value="Genomic_DNA"/>
</dbReference>
<dbReference type="AlphaFoldDB" id="A0AAW1Q5X4"/>
<organism evidence="1 2">
    <name type="scientific">Apatococcus lobatus</name>
    <dbReference type="NCBI Taxonomy" id="904363"/>
    <lineage>
        <taxon>Eukaryota</taxon>
        <taxon>Viridiplantae</taxon>
        <taxon>Chlorophyta</taxon>
        <taxon>core chlorophytes</taxon>
        <taxon>Trebouxiophyceae</taxon>
        <taxon>Chlorellales</taxon>
        <taxon>Chlorellaceae</taxon>
        <taxon>Apatococcus</taxon>
    </lineage>
</organism>
<sequence>MGVELPLLGFEAMAWQPYAQENSSDAEIPQGPEWYSKQILKLFPDSRSGKLRLYSGEVVGLSVTLEGMERYRIHYPKDNDREEEEVGNVLPWLVTQSGQIFLEARSAIDPAGLT</sequence>